<reference evidence="1" key="1">
    <citation type="journal article" date="2015" name="Nature">
        <title>Complex archaea that bridge the gap between prokaryotes and eukaryotes.</title>
        <authorList>
            <person name="Spang A."/>
            <person name="Saw J.H."/>
            <person name="Jorgensen S.L."/>
            <person name="Zaremba-Niedzwiedzka K."/>
            <person name="Martijn J."/>
            <person name="Lind A.E."/>
            <person name="van Eijk R."/>
            <person name="Schleper C."/>
            <person name="Guy L."/>
            <person name="Ettema T.J."/>
        </authorList>
    </citation>
    <scope>NUCLEOTIDE SEQUENCE</scope>
</reference>
<dbReference type="AlphaFoldDB" id="A0A0F9EU99"/>
<feature type="non-terminal residue" evidence="1">
    <location>
        <position position="32"/>
    </location>
</feature>
<organism evidence="1">
    <name type="scientific">marine sediment metagenome</name>
    <dbReference type="NCBI Taxonomy" id="412755"/>
    <lineage>
        <taxon>unclassified sequences</taxon>
        <taxon>metagenomes</taxon>
        <taxon>ecological metagenomes</taxon>
    </lineage>
</organism>
<sequence length="32" mass="3919">MRSGYCHECNEKFRLLDRYKVADDVWECPHCD</sequence>
<protein>
    <submittedName>
        <fullName evidence="1">Uncharacterized protein</fullName>
    </submittedName>
</protein>
<evidence type="ECO:0000313" key="1">
    <source>
        <dbReference type="EMBL" id="KKL69831.1"/>
    </source>
</evidence>
<proteinExistence type="predicted"/>
<accession>A0A0F9EU99</accession>
<comment type="caution">
    <text evidence="1">The sequence shown here is derived from an EMBL/GenBank/DDBJ whole genome shotgun (WGS) entry which is preliminary data.</text>
</comment>
<name>A0A0F9EU99_9ZZZZ</name>
<dbReference type="EMBL" id="LAZR01026090">
    <property type="protein sequence ID" value="KKL69831.1"/>
    <property type="molecule type" value="Genomic_DNA"/>
</dbReference>
<gene>
    <name evidence="1" type="ORF">LCGC14_2110940</name>
</gene>